<proteinExistence type="predicted"/>
<dbReference type="Proteomes" id="UP000004344">
    <property type="component" value="Unassembled WGS sequence"/>
</dbReference>
<evidence type="ECO:0000313" key="1">
    <source>
        <dbReference type="EMBL" id="EHC12172.1"/>
    </source>
</evidence>
<gene>
    <name evidence="1" type="ORF">FJSC11DRAFT_2814</name>
</gene>
<reference evidence="1 2" key="1">
    <citation type="submission" date="2011-09" db="EMBL/GenBank/DDBJ databases">
        <title>The draft genome of Fischerella sp. JSC-11.</title>
        <authorList>
            <consortium name="US DOE Joint Genome Institute (JGI-PGF)"/>
            <person name="Lucas S."/>
            <person name="Han J."/>
            <person name="Lapidus A."/>
            <person name="Cheng J.-F."/>
            <person name="Goodwin L."/>
            <person name="Pitluck S."/>
            <person name="Peters L."/>
            <person name="Land M.L."/>
            <person name="Hauser L."/>
            <person name="Sarkisova S."/>
            <person name="Bryant D.A."/>
            <person name="Brown I."/>
            <person name="Woyke T.J."/>
        </authorList>
    </citation>
    <scope>NUCLEOTIDE SEQUENCE [LARGE SCALE GENOMIC DNA]</scope>
    <source>
        <strain evidence="1 2">JSC-11</strain>
    </source>
</reference>
<dbReference type="EMBL" id="AGIZ01000008">
    <property type="protein sequence ID" value="EHC12172.1"/>
    <property type="molecule type" value="Genomic_DNA"/>
</dbReference>
<dbReference type="AlphaFoldDB" id="G6FVB7"/>
<protein>
    <submittedName>
        <fullName evidence="1">Uncharacterized protein</fullName>
    </submittedName>
</protein>
<dbReference type="PATRIC" id="fig|741277.3.peg.2398"/>
<keyword evidence="2" id="KW-1185">Reference proteome</keyword>
<organism evidence="1 2">
    <name type="scientific">Fischerella thermalis JSC-11</name>
    <dbReference type="NCBI Taxonomy" id="741277"/>
    <lineage>
        <taxon>Bacteria</taxon>
        <taxon>Bacillati</taxon>
        <taxon>Cyanobacteriota</taxon>
        <taxon>Cyanophyceae</taxon>
        <taxon>Nostocales</taxon>
        <taxon>Hapalosiphonaceae</taxon>
        <taxon>Fischerella</taxon>
    </lineage>
</organism>
<name>G6FVB7_9CYAN</name>
<dbReference type="GeneID" id="51963898"/>
<accession>G6FVB7</accession>
<evidence type="ECO:0000313" key="2">
    <source>
        <dbReference type="Proteomes" id="UP000004344"/>
    </source>
</evidence>
<dbReference type="RefSeq" id="WP_009457553.1">
    <property type="nucleotide sequence ID" value="NZ_AGIZ01000008.1"/>
</dbReference>
<comment type="caution">
    <text evidence="1">The sequence shown here is derived from an EMBL/GenBank/DDBJ whole genome shotgun (WGS) entry which is preliminary data.</text>
</comment>
<sequence>MCVRYNENQSPLVKIVYSQVKINGKVELVPLELYADGKLKRQEINLLAS</sequence>